<protein>
    <submittedName>
        <fullName evidence="2">Uncharacterized protein</fullName>
    </submittedName>
</protein>
<sequence length="243" mass="26822">MTSLRRTYGQWAELKSRGVRDTEGAAEKPFQRDPHLEAFQYPQSDGDVHAHRLHSSTTGAIPLFMLSHFNCPSDDPRCKATVVFCASVWHYMLYRVYQAAQQHQYLRVRAQTAAAFAQLPLCVQLAWYAVLLFAFSLFSIVTMDCTMFVLKYVFYDSGVYLRRVLGMAATGARLAAASTAAPALRRPSAAVAAASNSSPGPKYTSAAHPTTPHFIAGAMNQAGTLNRTPYEFSDRFRHASVSG</sequence>
<dbReference type="EMBL" id="CAJPEX010004536">
    <property type="protein sequence ID" value="CAG0923090.1"/>
    <property type="molecule type" value="Genomic_DNA"/>
</dbReference>
<dbReference type="AlphaFoldDB" id="A0A7R9BZ22"/>
<evidence type="ECO:0000313" key="2">
    <source>
        <dbReference type="EMBL" id="CAD7282938.1"/>
    </source>
</evidence>
<dbReference type="Proteomes" id="UP000678499">
    <property type="component" value="Unassembled WGS sequence"/>
</dbReference>
<dbReference type="EMBL" id="OA886573">
    <property type="protein sequence ID" value="CAD7282938.1"/>
    <property type="molecule type" value="Genomic_DNA"/>
</dbReference>
<proteinExistence type="predicted"/>
<accession>A0A7R9BZ22</accession>
<reference evidence="2" key="1">
    <citation type="submission" date="2020-11" db="EMBL/GenBank/DDBJ databases">
        <authorList>
            <person name="Tran Van P."/>
        </authorList>
    </citation>
    <scope>NUCLEOTIDE SEQUENCE</scope>
</reference>
<evidence type="ECO:0000256" key="1">
    <source>
        <dbReference type="SAM" id="Phobius"/>
    </source>
</evidence>
<keyword evidence="1" id="KW-0812">Transmembrane</keyword>
<keyword evidence="1" id="KW-0472">Membrane</keyword>
<feature type="transmembrane region" description="Helical" evidence="1">
    <location>
        <begin position="125"/>
        <end position="154"/>
    </location>
</feature>
<gene>
    <name evidence="2" type="ORF">NMOB1V02_LOCUS10556</name>
</gene>
<evidence type="ECO:0000313" key="3">
    <source>
        <dbReference type="Proteomes" id="UP000678499"/>
    </source>
</evidence>
<organism evidence="2">
    <name type="scientific">Notodromas monacha</name>
    <dbReference type="NCBI Taxonomy" id="399045"/>
    <lineage>
        <taxon>Eukaryota</taxon>
        <taxon>Metazoa</taxon>
        <taxon>Ecdysozoa</taxon>
        <taxon>Arthropoda</taxon>
        <taxon>Crustacea</taxon>
        <taxon>Oligostraca</taxon>
        <taxon>Ostracoda</taxon>
        <taxon>Podocopa</taxon>
        <taxon>Podocopida</taxon>
        <taxon>Cypridocopina</taxon>
        <taxon>Cypridoidea</taxon>
        <taxon>Cyprididae</taxon>
        <taxon>Notodromas</taxon>
    </lineage>
</organism>
<keyword evidence="1" id="KW-1133">Transmembrane helix</keyword>
<name>A0A7R9BZ22_9CRUS</name>
<keyword evidence="3" id="KW-1185">Reference proteome</keyword>